<gene>
    <name evidence="9" type="ORF">YM304_05940</name>
</gene>
<feature type="transmembrane region" description="Helical" evidence="7">
    <location>
        <begin position="77"/>
        <end position="102"/>
    </location>
</feature>
<feature type="transmembrane region" description="Helical" evidence="7">
    <location>
        <begin position="476"/>
        <end position="500"/>
    </location>
</feature>
<dbReference type="PANTHER" id="PTHR30151:SF0">
    <property type="entry name" value="ABC TRANSPORTER PERMEASE PROTEIN MJ0413-RELATED"/>
    <property type="match status" value="1"/>
</dbReference>
<feature type="transmembrane region" description="Helical" evidence="7">
    <location>
        <begin position="410"/>
        <end position="430"/>
    </location>
</feature>
<keyword evidence="2 7" id="KW-0813">Transport</keyword>
<dbReference type="InterPro" id="IPR035906">
    <property type="entry name" value="MetI-like_sf"/>
</dbReference>
<keyword evidence="3" id="KW-1003">Cell membrane</keyword>
<feature type="transmembrane region" description="Helical" evidence="7">
    <location>
        <begin position="237"/>
        <end position="258"/>
    </location>
</feature>
<name>A0A6C7E8I5_ILUCY</name>
<reference evidence="9 10" key="1">
    <citation type="journal article" date="2013" name="Int. J. Syst. Evol. Microbiol.">
        <title>Ilumatobacter nonamiense sp. nov. and Ilumatobacter coccineum sp. nov., isolated from seashore sand.</title>
        <authorList>
            <person name="Matsumoto A."/>
            <person name="Kasai H."/>
            <person name="Matsuo Y."/>
            <person name="Shizuri Y."/>
            <person name="Ichikawa N."/>
            <person name="Fujita N."/>
            <person name="Omura S."/>
            <person name="Takahashi Y."/>
        </authorList>
    </citation>
    <scope>NUCLEOTIDE SEQUENCE [LARGE SCALE GENOMIC DNA]</scope>
    <source>
        <strain evidence="10">NBRC 103263 / KCTC 29153 / YM16-304</strain>
    </source>
</reference>
<dbReference type="EMBL" id="AP012057">
    <property type="protein sequence ID" value="BAN00908.1"/>
    <property type="molecule type" value="Genomic_DNA"/>
</dbReference>
<evidence type="ECO:0000313" key="10">
    <source>
        <dbReference type="Proteomes" id="UP000011863"/>
    </source>
</evidence>
<evidence type="ECO:0000256" key="6">
    <source>
        <dbReference type="ARBA" id="ARBA00023136"/>
    </source>
</evidence>
<keyword evidence="4 7" id="KW-0812">Transmembrane</keyword>
<evidence type="ECO:0000256" key="5">
    <source>
        <dbReference type="ARBA" id="ARBA00022989"/>
    </source>
</evidence>
<evidence type="ECO:0000256" key="3">
    <source>
        <dbReference type="ARBA" id="ARBA00022475"/>
    </source>
</evidence>
<dbReference type="GO" id="GO:0005886">
    <property type="term" value="C:plasma membrane"/>
    <property type="evidence" value="ECO:0007669"/>
    <property type="project" value="UniProtKB-SubCell"/>
</dbReference>
<feature type="domain" description="ABC transmembrane type-1" evidence="8">
    <location>
        <begin position="341"/>
        <end position="526"/>
    </location>
</feature>
<dbReference type="KEGG" id="aym:YM304_05940"/>
<feature type="transmembrane region" description="Helical" evidence="7">
    <location>
        <begin position="290"/>
        <end position="311"/>
    </location>
</feature>
<dbReference type="Proteomes" id="UP000011863">
    <property type="component" value="Chromosome"/>
</dbReference>
<feature type="transmembrane region" description="Helical" evidence="7">
    <location>
        <begin position="109"/>
        <end position="129"/>
    </location>
</feature>
<dbReference type="GO" id="GO:0055085">
    <property type="term" value="P:transmembrane transport"/>
    <property type="evidence" value="ECO:0007669"/>
    <property type="project" value="InterPro"/>
</dbReference>
<proteinExistence type="inferred from homology"/>
<feature type="transmembrane region" description="Helical" evidence="7">
    <location>
        <begin position="193"/>
        <end position="217"/>
    </location>
</feature>
<dbReference type="Gene3D" id="1.10.3720.10">
    <property type="entry name" value="MetI-like"/>
    <property type="match status" value="2"/>
</dbReference>
<comment type="subcellular location">
    <subcellularLocation>
        <location evidence="1 7">Cell membrane</location>
        <topology evidence="1 7">Multi-pass membrane protein</topology>
    </subcellularLocation>
</comment>
<feature type="transmembrane region" description="Helical" evidence="7">
    <location>
        <begin position="385"/>
        <end position="404"/>
    </location>
</feature>
<feature type="transmembrane region" description="Helical" evidence="7">
    <location>
        <begin position="353"/>
        <end position="373"/>
    </location>
</feature>
<evidence type="ECO:0000259" key="8">
    <source>
        <dbReference type="PROSITE" id="PS50928"/>
    </source>
</evidence>
<protein>
    <submittedName>
        <fullName evidence="9">Putative ABC transporter permease protein</fullName>
    </submittedName>
</protein>
<dbReference type="AlphaFoldDB" id="A0A6C7E8I5"/>
<evidence type="ECO:0000256" key="1">
    <source>
        <dbReference type="ARBA" id="ARBA00004651"/>
    </source>
</evidence>
<dbReference type="PROSITE" id="PS50928">
    <property type="entry name" value="ABC_TM1"/>
    <property type="match status" value="1"/>
</dbReference>
<keyword evidence="10" id="KW-1185">Reference proteome</keyword>
<keyword evidence="6 7" id="KW-0472">Membrane</keyword>
<dbReference type="RefSeq" id="WP_015440156.1">
    <property type="nucleotide sequence ID" value="NC_020520.1"/>
</dbReference>
<dbReference type="InterPro" id="IPR000515">
    <property type="entry name" value="MetI-like"/>
</dbReference>
<sequence length="543" mass="57154">MTAAVTAQSRPVKVRLSPSRASIGSGARTIAGFAVVAAAWEFIARVILGGTNLIAPPTGVVAASIENWDLYQRAVRITAWSAIRGFFWGNLVAIALASLVAVAPSVERVLLRLSLAVFCLPLVAMGPILRVVWGVGEGPQVTMAALAVFYTTLVPVLVGFRAVPQSWTDLIHSYGRGRFRVLATIRARASIPYLFAGLQVAAPAAFLGALVGEFTGADRGMGILTINSMRALKTDELWAVASISALVSMAAYVGVGAIGKRLSVGRPSLLMAPGSSGRAMSTSRRIARTAVEATITLAIIVVIWAGLMNFFDLDSYFAKRPSDVWRYMVSGPSASANRSEILESLSDTAQVVIPGYLLGLLLGAAAASIFDLFAAVRRTLTPIAVALRCVPIIAIAPLLVQAFGRGVAGMTITVAIMTFFPTLVACAHGLRQTPGQVLDFYAVYDTSRVRTLLSGQIPAMAPAFFAAARMAVPATILAATVAEWLATGSGIGNLMAIAAVSSRYETLWACVVIVTAIASISYGAVAVVERLVLSRVAPEQMQW</sequence>
<feature type="transmembrane region" description="Helical" evidence="7">
    <location>
        <begin position="141"/>
        <end position="163"/>
    </location>
</feature>
<feature type="transmembrane region" description="Helical" evidence="7">
    <location>
        <begin position="451"/>
        <end position="470"/>
    </location>
</feature>
<dbReference type="PANTHER" id="PTHR30151">
    <property type="entry name" value="ALKANE SULFONATE ABC TRANSPORTER-RELATED, MEMBRANE SUBUNIT"/>
    <property type="match status" value="1"/>
</dbReference>
<feature type="transmembrane region" description="Helical" evidence="7">
    <location>
        <begin position="507"/>
        <end position="528"/>
    </location>
</feature>
<feature type="transmembrane region" description="Helical" evidence="7">
    <location>
        <begin position="30"/>
        <end position="48"/>
    </location>
</feature>
<comment type="similarity">
    <text evidence="7">Belongs to the binding-protein-dependent transport system permease family.</text>
</comment>
<organism evidence="9 10">
    <name type="scientific">Ilumatobacter coccineus (strain NBRC 103263 / KCTC 29153 / YM16-304)</name>
    <dbReference type="NCBI Taxonomy" id="1313172"/>
    <lineage>
        <taxon>Bacteria</taxon>
        <taxon>Bacillati</taxon>
        <taxon>Actinomycetota</taxon>
        <taxon>Acidimicrobiia</taxon>
        <taxon>Acidimicrobiales</taxon>
        <taxon>Ilumatobacteraceae</taxon>
        <taxon>Ilumatobacter</taxon>
    </lineage>
</organism>
<evidence type="ECO:0000313" key="9">
    <source>
        <dbReference type="EMBL" id="BAN00908.1"/>
    </source>
</evidence>
<dbReference type="Pfam" id="PF00528">
    <property type="entry name" value="BPD_transp_1"/>
    <property type="match status" value="2"/>
</dbReference>
<accession>A0A6C7E8I5</accession>
<evidence type="ECO:0000256" key="2">
    <source>
        <dbReference type="ARBA" id="ARBA00022448"/>
    </source>
</evidence>
<keyword evidence="5 7" id="KW-1133">Transmembrane helix</keyword>
<evidence type="ECO:0000256" key="7">
    <source>
        <dbReference type="RuleBase" id="RU363032"/>
    </source>
</evidence>
<dbReference type="SUPFAM" id="SSF161098">
    <property type="entry name" value="MetI-like"/>
    <property type="match status" value="2"/>
</dbReference>
<evidence type="ECO:0000256" key="4">
    <source>
        <dbReference type="ARBA" id="ARBA00022692"/>
    </source>
</evidence>